<evidence type="ECO:0000259" key="5">
    <source>
        <dbReference type="PROSITE" id="PS50045"/>
    </source>
</evidence>
<dbReference type="GO" id="GO:0009401">
    <property type="term" value="P:phosphoenolpyruvate-dependent sugar phosphotransferase system"/>
    <property type="evidence" value="ECO:0007669"/>
    <property type="project" value="InterPro"/>
</dbReference>
<dbReference type="InterPro" id="IPR003593">
    <property type="entry name" value="AAA+_ATPase"/>
</dbReference>
<evidence type="ECO:0000256" key="4">
    <source>
        <dbReference type="ARBA" id="ARBA00023125"/>
    </source>
</evidence>
<dbReference type="PANTHER" id="PTHR32071:SF38">
    <property type="entry name" value="PSP OPERON TRANSCRIPTIONAL ACTIVATOR"/>
    <property type="match status" value="1"/>
</dbReference>
<sequence length="935" mass="105369">MSRNIIFYYFFKCTGHQIQGGTGKRLAVLKDKIFAFLAEETRYFSFDSLDDFHTAQTMAERFNVKRNTISHYLNQLIDDNVVIKLNTRPVYFLHRAVFEEHFFPVHQSVFSSLIELKNHQYKQENTFAELIGANGSLVPVIEKLNTAICYPPHGLSVMLYGPTGSGKSMLAQLSWKRAVEKQILPPAAPFIAFNCAQYANNPELLSSHLFGYVKGAFTGADKTTEGLLQKANGGVLFLDEIHRLNAESQEKLFTFMDTGRFRRMGESEKENSAQVRLIFATTVSPQEYFLDTFIRRIPLNIAIPSLEERGEAEKIQFIYAFFLEEAKLLGRNIKLSSQVNSVLKHHVYPGNVGELKNTITCMSAGRFAKSQPGQTLSLHLDDLPESIALHAAKTKHAVSGDPVVFTPTTTLQQLSLPATPLSQFISDFWDNIFELFQQQSEGTLLSTVSREIDTLFDKIIFDPKTKNVHSAIYSNLSAIQDIVQQIEDKHAVQFNGNRLYGLAWYLFTKNRQGNEPTPAQKKMLKNLQHYLSQHLAEEQSIAGKLSAQFEQQFDLTIALEDEVFFTLYLKSMKMVTVSPRTKAVILAHGYATASSIANVVNRMLGDTIFASFDMPIDTAIKDIASNILQYINDNDMSNGLVILVDMGSLTDIYSEFNKSIHFPVAIINNVSTAMALHVGELLLDNASLENIVENVTSYQKNDSKIIYSEQAKRPVIITCCYTGMGTAHRVQSLLEDSIPKEAGVDVIAYDHQLLLSESSRQSLFQFYNIIAVVGTVNPEIPFIPYISLDDLISGRGDVRLDTVFQGIADAEMIQTINDRLVHNFSLKRVIAQLTILDTGKILEHLDICLCTLERLLKKRLANETKINLYVHVSCMLERLIRQIPIETYSSQDTFSQNDKETLCMIQDAFSVIEDTYSVTIPFSEIGYIYDIIKSN</sequence>
<dbReference type="Pfam" id="PF25601">
    <property type="entry name" value="AAA_lid_14"/>
    <property type="match status" value="1"/>
</dbReference>
<dbReference type="GO" id="GO:0016740">
    <property type="term" value="F:transferase activity"/>
    <property type="evidence" value="ECO:0007669"/>
    <property type="project" value="UniProtKB-KW"/>
</dbReference>
<dbReference type="Pfam" id="PF00874">
    <property type="entry name" value="PRD"/>
    <property type="match status" value="1"/>
</dbReference>
<dbReference type="InterPro" id="IPR036634">
    <property type="entry name" value="PRD_sf"/>
</dbReference>
<proteinExistence type="predicted"/>
<dbReference type="SUPFAM" id="SSF63520">
    <property type="entry name" value="PTS-regulatory domain, PRD"/>
    <property type="match status" value="1"/>
</dbReference>
<dbReference type="SUPFAM" id="SSF46785">
    <property type="entry name" value="Winged helix' DNA-binding domain"/>
    <property type="match status" value="1"/>
</dbReference>
<dbReference type="InterPro" id="IPR004701">
    <property type="entry name" value="PTS_EIIA_man-typ"/>
</dbReference>
<evidence type="ECO:0000256" key="1">
    <source>
        <dbReference type="ARBA" id="ARBA00022679"/>
    </source>
</evidence>
<dbReference type="Gene3D" id="1.10.1790.10">
    <property type="entry name" value="PRD domain"/>
    <property type="match status" value="1"/>
</dbReference>
<dbReference type="InterPro" id="IPR036390">
    <property type="entry name" value="WH_DNA-bd_sf"/>
</dbReference>
<dbReference type="InterPro" id="IPR002078">
    <property type="entry name" value="Sigma_54_int"/>
</dbReference>
<dbReference type="Pfam" id="PF03610">
    <property type="entry name" value="EIIA-man"/>
    <property type="match status" value="1"/>
</dbReference>
<name>A0AAW5W6X1_9ENTR</name>
<protein>
    <submittedName>
        <fullName evidence="8">Sigma 54-interacting transcriptional regulator</fullName>
    </submittedName>
</protein>
<gene>
    <name evidence="8" type="ORF">NLN86_06430</name>
</gene>
<dbReference type="EMBL" id="JANDBG010000004">
    <property type="protein sequence ID" value="MCX9001295.1"/>
    <property type="molecule type" value="Genomic_DNA"/>
</dbReference>
<dbReference type="Gene3D" id="3.40.50.510">
    <property type="entry name" value="Phosphotransferase system, mannose-type IIA component"/>
    <property type="match status" value="1"/>
</dbReference>
<dbReference type="GO" id="GO:0016020">
    <property type="term" value="C:membrane"/>
    <property type="evidence" value="ECO:0007669"/>
    <property type="project" value="InterPro"/>
</dbReference>
<evidence type="ECO:0000259" key="6">
    <source>
        <dbReference type="PROSITE" id="PS51096"/>
    </source>
</evidence>
<dbReference type="Gene3D" id="1.10.8.60">
    <property type="match status" value="1"/>
</dbReference>
<dbReference type="InterPro" id="IPR027417">
    <property type="entry name" value="P-loop_NTPase"/>
</dbReference>
<feature type="domain" description="PTS EIIA type-4" evidence="6">
    <location>
        <begin position="580"/>
        <end position="715"/>
    </location>
</feature>
<keyword evidence="3" id="KW-0067">ATP-binding</keyword>
<dbReference type="CDD" id="cd00009">
    <property type="entry name" value="AAA"/>
    <property type="match status" value="1"/>
</dbReference>
<dbReference type="Gene3D" id="3.40.50.300">
    <property type="entry name" value="P-loop containing nucleotide triphosphate hydrolases"/>
    <property type="match status" value="1"/>
</dbReference>
<reference evidence="8" key="1">
    <citation type="submission" date="2022-07" db="EMBL/GenBank/DDBJ databases">
        <title>Genome Sequence of Citrobacter portucalensis from Edible Snails.</title>
        <authorList>
            <person name="Okafor A.C."/>
            <person name="Ogbo F.C."/>
            <person name="Ruppitsch W."/>
            <person name="Allerberger F."/>
        </authorList>
    </citation>
    <scope>NUCLEOTIDE SEQUENCE</scope>
    <source>
        <strain evidence="8">Igbk 7</strain>
    </source>
</reference>
<feature type="domain" description="PRD" evidence="7">
    <location>
        <begin position="836"/>
        <end position="935"/>
    </location>
</feature>
<dbReference type="GO" id="GO:0003677">
    <property type="term" value="F:DNA binding"/>
    <property type="evidence" value="ECO:0007669"/>
    <property type="project" value="UniProtKB-KW"/>
</dbReference>
<keyword evidence="4" id="KW-0238">DNA-binding</keyword>
<keyword evidence="1" id="KW-0808">Transferase</keyword>
<dbReference type="InterPro" id="IPR011608">
    <property type="entry name" value="PRD"/>
</dbReference>
<dbReference type="PROSITE" id="PS51372">
    <property type="entry name" value="PRD_2"/>
    <property type="match status" value="1"/>
</dbReference>
<organism evidence="8 9">
    <name type="scientific">Citrobacter portucalensis</name>
    <dbReference type="NCBI Taxonomy" id="1639133"/>
    <lineage>
        <taxon>Bacteria</taxon>
        <taxon>Pseudomonadati</taxon>
        <taxon>Pseudomonadota</taxon>
        <taxon>Gammaproteobacteria</taxon>
        <taxon>Enterobacterales</taxon>
        <taxon>Enterobacteriaceae</taxon>
        <taxon>Citrobacter</taxon>
        <taxon>Citrobacter freundii complex</taxon>
    </lineage>
</organism>
<evidence type="ECO:0000256" key="2">
    <source>
        <dbReference type="ARBA" id="ARBA00022741"/>
    </source>
</evidence>
<dbReference type="PROSITE" id="PS50045">
    <property type="entry name" value="SIGMA54_INTERACT_4"/>
    <property type="match status" value="1"/>
</dbReference>
<accession>A0AAW5W6X1</accession>
<evidence type="ECO:0000259" key="7">
    <source>
        <dbReference type="PROSITE" id="PS51372"/>
    </source>
</evidence>
<feature type="domain" description="Sigma-54 factor interaction" evidence="5">
    <location>
        <begin position="130"/>
        <end position="364"/>
    </location>
</feature>
<dbReference type="GO" id="GO:0006355">
    <property type="term" value="P:regulation of DNA-templated transcription"/>
    <property type="evidence" value="ECO:0007669"/>
    <property type="project" value="InterPro"/>
</dbReference>
<dbReference type="Proteomes" id="UP001207430">
    <property type="component" value="Unassembled WGS sequence"/>
</dbReference>
<dbReference type="PROSITE" id="PS51096">
    <property type="entry name" value="PTS_EIIA_TYPE_4"/>
    <property type="match status" value="1"/>
</dbReference>
<dbReference type="Pfam" id="PF00158">
    <property type="entry name" value="Sigma54_activat"/>
    <property type="match status" value="1"/>
</dbReference>
<evidence type="ECO:0000313" key="9">
    <source>
        <dbReference type="Proteomes" id="UP001207430"/>
    </source>
</evidence>
<evidence type="ECO:0000256" key="3">
    <source>
        <dbReference type="ARBA" id="ARBA00022840"/>
    </source>
</evidence>
<dbReference type="GO" id="GO:0005524">
    <property type="term" value="F:ATP binding"/>
    <property type="evidence" value="ECO:0007669"/>
    <property type="project" value="UniProtKB-KW"/>
</dbReference>
<dbReference type="RefSeq" id="WP_267448484.1">
    <property type="nucleotide sequence ID" value="NZ_JANDBG010000004.1"/>
</dbReference>
<keyword evidence="2" id="KW-0547">Nucleotide-binding</keyword>
<evidence type="ECO:0000313" key="8">
    <source>
        <dbReference type="EMBL" id="MCX9001295.1"/>
    </source>
</evidence>
<comment type="caution">
    <text evidence="8">The sequence shown here is derived from an EMBL/GenBank/DDBJ whole genome shotgun (WGS) entry which is preliminary data.</text>
</comment>
<dbReference type="SUPFAM" id="SSF53062">
    <property type="entry name" value="PTS system fructose IIA component-like"/>
    <property type="match status" value="1"/>
</dbReference>
<dbReference type="PANTHER" id="PTHR32071">
    <property type="entry name" value="TRANSCRIPTIONAL REGULATORY PROTEIN"/>
    <property type="match status" value="1"/>
</dbReference>
<dbReference type="SUPFAM" id="SSF52540">
    <property type="entry name" value="P-loop containing nucleoside triphosphate hydrolases"/>
    <property type="match status" value="1"/>
</dbReference>
<dbReference type="InterPro" id="IPR036662">
    <property type="entry name" value="PTS_EIIA_man-typ_sf"/>
</dbReference>
<dbReference type="InterPro" id="IPR058031">
    <property type="entry name" value="AAA_lid_NorR"/>
</dbReference>
<dbReference type="SMART" id="SM00382">
    <property type="entry name" value="AAA"/>
    <property type="match status" value="1"/>
</dbReference>
<dbReference type="AlphaFoldDB" id="A0AAW5W6X1"/>